<dbReference type="SMART" id="SM00448">
    <property type="entry name" value="REC"/>
    <property type="match status" value="1"/>
</dbReference>
<dbReference type="SUPFAM" id="SSF52172">
    <property type="entry name" value="CheY-like"/>
    <property type="match status" value="1"/>
</dbReference>
<dbReference type="Gene3D" id="1.25.40.10">
    <property type="entry name" value="Tetratricopeptide repeat domain"/>
    <property type="match status" value="1"/>
</dbReference>
<accession>A0ABX1Y8R4</accession>
<dbReference type="PANTHER" id="PTHR35807:SF2">
    <property type="entry name" value="TRANSCRIPTIONAL ACTIVATOR DOMAIN"/>
    <property type="match status" value="1"/>
</dbReference>
<dbReference type="InterPro" id="IPR016032">
    <property type="entry name" value="Sig_transdc_resp-reg_C-effctor"/>
</dbReference>
<dbReference type="PROSITE" id="PS50110">
    <property type="entry name" value="RESPONSE_REGULATORY"/>
    <property type="match status" value="1"/>
</dbReference>
<dbReference type="InterPro" id="IPR051677">
    <property type="entry name" value="AfsR-DnrI-RedD_regulator"/>
</dbReference>
<dbReference type="InterPro" id="IPR001789">
    <property type="entry name" value="Sig_transdc_resp-reg_receiver"/>
</dbReference>
<evidence type="ECO:0000259" key="6">
    <source>
        <dbReference type="PROSITE" id="PS50110"/>
    </source>
</evidence>
<gene>
    <name evidence="7" type="ORF">GC101_00110</name>
</gene>
<dbReference type="Gene3D" id="1.10.10.10">
    <property type="entry name" value="Winged helix-like DNA-binding domain superfamily/Winged helix DNA-binding domain"/>
    <property type="match status" value="1"/>
</dbReference>
<keyword evidence="1" id="KW-0902">Two-component regulatory system</keyword>
<dbReference type="EMBL" id="WHOB01000003">
    <property type="protein sequence ID" value="NOU77287.1"/>
    <property type="molecule type" value="Genomic_DNA"/>
</dbReference>
<keyword evidence="2" id="KW-0805">Transcription regulation</keyword>
<dbReference type="Gene3D" id="3.40.50.2300">
    <property type="match status" value="1"/>
</dbReference>
<evidence type="ECO:0000313" key="7">
    <source>
        <dbReference type="EMBL" id="NOU77287.1"/>
    </source>
</evidence>
<evidence type="ECO:0000256" key="4">
    <source>
        <dbReference type="ARBA" id="ARBA00023163"/>
    </source>
</evidence>
<feature type="domain" description="Response regulatory" evidence="6">
    <location>
        <begin position="3"/>
        <end position="117"/>
    </location>
</feature>
<evidence type="ECO:0000256" key="1">
    <source>
        <dbReference type="ARBA" id="ARBA00023012"/>
    </source>
</evidence>
<keyword evidence="4" id="KW-0804">Transcription</keyword>
<feature type="modified residue" description="4-aspartylphosphate" evidence="5">
    <location>
        <position position="54"/>
    </location>
</feature>
<dbReference type="Pfam" id="PF00072">
    <property type="entry name" value="Response_reg"/>
    <property type="match status" value="1"/>
</dbReference>
<proteinExistence type="predicted"/>
<dbReference type="InterPro" id="IPR036388">
    <property type="entry name" value="WH-like_DNA-bd_sf"/>
</dbReference>
<protein>
    <submittedName>
        <fullName evidence="7">Response regulator</fullName>
    </submittedName>
</protein>
<reference evidence="7 8" key="1">
    <citation type="submission" date="2019-10" db="EMBL/GenBank/DDBJ databases">
        <title>Description of Paenibacillus terricola sp. nov.</title>
        <authorList>
            <person name="Carlier A."/>
            <person name="Qi S."/>
        </authorList>
    </citation>
    <scope>NUCLEOTIDE SEQUENCE [LARGE SCALE GENOMIC DNA]</scope>
    <source>
        <strain evidence="7 8">LMG 31459</strain>
    </source>
</reference>
<keyword evidence="5" id="KW-0597">Phosphoprotein</keyword>
<evidence type="ECO:0000313" key="8">
    <source>
        <dbReference type="Proteomes" id="UP000596857"/>
    </source>
</evidence>
<dbReference type="SMART" id="SM01043">
    <property type="entry name" value="BTAD"/>
    <property type="match status" value="1"/>
</dbReference>
<keyword evidence="8" id="KW-1185">Reference proteome</keyword>
<organism evidence="7 8">
    <name type="scientific">Paenibacillus phytohabitans</name>
    <dbReference type="NCBI Taxonomy" id="2654978"/>
    <lineage>
        <taxon>Bacteria</taxon>
        <taxon>Bacillati</taxon>
        <taxon>Bacillota</taxon>
        <taxon>Bacilli</taxon>
        <taxon>Bacillales</taxon>
        <taxon>Paenibacillaceae</taxon>
        <taxon>Paenibacillus</taxon>
    </lineage>
</organism>
<dbReference type="InterPro" id="IPR011006">
    <property type="entry name" value="CheY-like_superfamily"/>
</dbReference>
<evidence type="ECO:0000256" key="5">
    <source>
        <dbReference type="PROSITE-ProRule" id="PRU00169"/>
    </source>
</evidence>
<evidence type="ECO:0000256" key="2">
    <source>
        <dbReference type="ARBA" id="ARBA00023015"/>
    </source>
</evidence>
<dbReference type="InterPro" id="IPR005158">
    <property type="entry name" value="BTAD"/>
</dbReference>
<name>A0ABX1Y8R4_9BACL</name>
<dbReference type="RefSeq" id="WP_171715632.1">
    <property type="nucleotide sequence ID" value="NZ_WHOB01000003.1"/>
</dbReference>
<dbReference type="Proteomes" id="UP000596857">
    <property type="component" value="Unassembled WGS sequence"/>
</dbReference>
<dbReference type="InterPro" id="IPR011990">
    <property type="entry name" value="TPR-like_helical_dom_sf"/>
</dbReference>
<comment type="caution">
    <text evidence="7">The sequence shown here is derived from an EMBL/GenBank/DDBJ whole genome shotgun (WGS) entry which is preliminary data.</text>
</comment>
<evidence type="ECO:0000256" key="3">
    <source>
        <dbReference type="ARBA" id="ARBA00023125"/>
    </source>
</evidence>
<dbReference type="PANTHER" id="PTHR35807">
    <property type="entry name" value="TRANSCRIPTIONAL REGULATOR REDD-RELATED"/>
    <property type="match status" value="1"/>
</dbReference>
<dbReference type="SUPFAM" id="SSF48452">
    <property type="entry name" value="TPR-like"/>
    <property type="match status" value="1"/>
</dbReference>
<sequence>MIRAVIIDDEKPALDVLRYLLQKDGRVEVVGAFQRPKEALEQIRGLQPDIVFLDMEMPLMNGVDLAGILLESFRDLEVVFVTAHDSYAVEAFRIEALDYLLKPPTPVQLDRAVTRYQKKRRLYGEQMMPLNQARIVSFGGFDVLNAGSREDTVKWRTYKSKELMSFLFLKGPAYVPKGQIIQALWPECSDVQAHSNLHTTIYKMKTALKKAGIHVEIHFKGGSYRMEIAGAAGDLWEFEDFARSNPPLTPLKVPRYEYILELYQGELFADDDYLWSSSKRAEMLGFYVMLSKRLCSYFIAEGRLEEATNRVHLLLDKSPLDEEAHELLMGIYFRQKDRISLIRHYHAMKELLNYELGLEPKESVRQLYSEMLYRQ</sequence>
<dbReference type="Pfam" id="PF03704">
    <property type="entry name" value="BTAD"/>
    <property type="match status" value="1"/>
</dbReference>
<keyword evidence="3" id="KW-0238">DNA-binding</keyword>
<dbReference type="SUPFAM" id="SSF46894">
    <property type="entry name" value="C-terminal effector domain of the bipartite response regulators"/>
    <property type="match status" value="1"/>
</dbReference>